<name>A0A9W8C4F8_TRIRA</name>
<evidence type="ECO:0000313" key="2">
    <source>
        <dbReference type="EMBL" id="KAI7807476.1"/>
    </source>
</evidence>
<dbReference type="EMBL" id="JAFHDT010000007">
    <property type="protein sequence ID" value="KAI7807476.1"/>
    <property type="molecule type" value="Genomic_DNA"/>
</dbReference>
<dbReference type="Proteomes" id="UP001059041">
    <property type="component" value="Linkage Group LG7"/>
</dbReference>
<accession>A0A9W8C4F8</accession>
<evidence type="ECO:0000313" key="3">
    <source>
        <dbReference type="Proteomes" id="UP001059041"/>
    </source>
</evidence>
<proteinExistence type="predicted"/>
<feature type="region of interest" description="Disordered" evidence="1">
    <location>
        <begin position="79"/>
        <end position="101"/>
    </location>
</feature>
<sequence length="101" mass="10767">MCIKERGKGGHRIMFKGVLKKGGGRTSGRDAGSPGYHHRFQEDGVEAVQPYPSDELLLRPSLSRGVSVSLPSSPLLPPRHPCVSPEPHKSPGLSVAVCTIS</sequence>
<reference evidence="2" key="1">
    <citation type="submission" date="2021-02" db="EMBL/GenBank/DDBJ databases">
        <title>Comparative genomics reveals that relaxation of natural selection precedes convergent phenotypic evolution of cavefish.</title>
        <authorList>
            <person name="Peng Z."/>
        </authorList>
    </citation>
    <scope>NUCLEOTIDE SEQUENCE</scope>
    <source>
        <tissue evidence="2">Muscle</tissue>
    </source>
</reference>
<evidence type="ECO:0000256" key="1">
    <source>
        <dbReference type="SAM" id="MobiDB-lite"/>
    </source>
</evidence>
<dbReference type="AlphaFoldDB" id="A0A9W8C4F8"/>
<keyword evidence="3" id="KW-1185">Reference proteome</keyword>
<comment type="caution">
    <text evidence="2">The sequence shown here is derived from an EMBL/GenBank/DDBJ whole genome shotgun (WGS) entry which is preliminary data.</text>
</comment>
<protein>
    <submittedName>
        <fullName evidence="2">Uncharacterized protein</fullName>
    </submittedName>
</protein>
<gene>
    <name evidence="2" type="ORF">IRJ41_004538</name>
</gene>
<organism evidence="2 3">
    <name type="scientific">Triplophysa rosa</name>
    <name type="common">Cave loach</name>
    <dbReference type="NCBI Taxonomy" id="992332"/>
    <lineage>
        <taxon>Eukaryota</taxon>
        <taxon>Metazoa</taxon>
        <taxon>Chordata</taxon>
        <taxon>Craniata</taxon>
        <taxon>Vertebrata</taxon>
        <taxon>Euteleostomi</taxon>
        <taxon>Actinopterygii</taxon>
        <taxon>Neopterygii</taxon>
        <taxon>Teleostei</taxon>
        <taxon>Ostariophysi</taxon>
        <taxon>Cypriniformes</taxon>
        <taxon>Nemacheilidae</taxon>
        <taxon>Triplophysa</taxon>
    </lineage>
</organism>